<reference evidence="3" key="1">
    <citation type="journal article" date="2019" name="Int. J. Syst. Evol. Microbiol.">
        <title>The Global Catalogue of Microorganisms (GCM) 10K type strain sequencing project: providing services to taxonomists for standard genome sequencing and annotation.</title>
        <authorList>
            <consortium name="The Broad Institute Genomics Platform"/>
            <consortium name="The Broad Institute Genome Sequencing Center for Infectious Disease"/>
            <person name="Wu L."/>
            <person name="Ma J."/>
        </authorList>
    </citation>
    <scope>NUCLEOTIDE SEQUENCE [LARGE SCALE GENOMIC DNA]</scope>
    <source>
        <strain evidence="3">JCM 17106</strain>
    </source>
</reference>
<keyword evidence="3" id="KW-1185">Reference proteome</keyword>
<keyword evidence="1" id="KW-0732">Signal</keyword>
<gene>
    <name evidence="2" type="ORF">GCM10022393_33490</name>
</gene>
<proteinExistence type="predicted"/>
<evidence type="ECO:0000256" key="1">
    <source>
        <dbReference type="SAM" id="SignalP"/>
    </source>
</evidence>
<organism evidence="2 3">
    <name type="scientific">Aquimarina addita</name>
    <dbReference type="NCBI Taxonomy" id="870485"/>
    <lineage>
        <taxon>Bacteria</taxon>
        <taxon>Pseudomonadati</taxon>
        <taxon>Bacteroidota</taxon>
        <taxon>Flavobacteriia</taxon>
        <taxon>Flavobacteriales</taxon>
        <taxon>Flavobacteriaceae</taxon>
        <taxon>Aquimarina</taxon>
    </lineage>
</organism>
<feature type="signal peptide" evidence="1">
    <location>
        <begin position="1"/>
        <end position="19"/>
    </location>
</feature>
<dbReference type="InterPro" id="IPR025348">
    <property type="entry name" value="DUF4252"/>
</dbReference>
<evidence type="ECO:0000313" key="3">
    <source>
        <dbReference type="Proteomes" id="UP001500459"/>
    </source>
</evidence>
<dbReference type="Proteomes" id="UP001500459">
    <property type="component" value="Unassembled WGS sequence"/>
</dbReference>
<name>A0ABP6USH7_9FLAO</name>
<dbReference type="EMBL" id="BAABCW010000016">
    <property type="protein sequence ID" value="GAA3516683.1"/>
    <property type="molecule type" value="Genomic_DNA"/>
</dbReference>
<sequence>MKKIAILIALAVMPYISIAQGNFDKYENMQDVSSMVMTSKMFQLLTKIDFESSDAETQQYINLVKNIDNIKVFATENNGIGQKMKADVDTYLKTSTLDELMRVNKDGKNIKFYSKPGKSDDYVSELFMYMEGKEGDSPGTVVLTITGNIDLRQVSKLADDLNIPGGKELKNVEKKN</sequence>
<evidence type="ECO:0000313" key="2">
    <source>
        <dbReference type="EMBL" id="GAA3516683.1"/>
    </source>
</evidence>
<comment type="caution">
    <text evidence="2">The sequence shown here is derived from an EMBL/GenBank/DDBJ whole genome shotgun (WGS) entry which is preliminary data.</text>
</comment>
<accession>A0ABP6USH7</accession>
<dbReference type="RefSeq" id="WP_344929386.1">
    <property type="nucleotide sequence ID" value="NZ_BAABCW010000016.1"/>
</dbReference>
<feature type="chain" id="PRO_5045673683" evidence="1">
    <location>
        <begin position="20"/>
        <end position="176"/>
    </location>
</feature>
<dbReference type="Pfam" id="PF14060">
    <property type="entry name" value="DUF4252"/>
    <property type="match status" value="1"/>
</dbReference>
<protein>
    <submittedName>
        <fullName evidence="2">DUF4252 domain-containing protein</fullName>
    </submittedName>
</protein>